<dbReference type="SUPFAM" id="SSF51126">
    <property type="entry name" value="Pectin lyase-like"/>
    <property type="match status" value="1"/>
</dbReference>
<dbReference type="Proteomes" id="UP001500191">
    <property type="component" value="Unassembled WGS sequence"/>
</dbReference>
<dbReference type="RefSeq" id="WP_343757060.1">
    <property type="nucleotide sequence ID" value="NZ_BAAADB010000008.1"/>
</dbReference>
<accession>A0ABN1BTZ3</accession>
<reference evidence="1 2" key="1">
    <citation type="journal article" date="2019" name="Int. J. Syst. Evol. Microbiol.">
        <title>The Global Catalogue of Microorganisms (GCM) 10K type strain sequencing project: providing services to taxonomists for standard genome sequencing and annotation.</title>
        <authorList>
            <consortium name="The Broad Institute Genomics Platform"/>
            <consortium name="The Broad Institute Genome Sequencing Center for Infectious Disease"/>
            <person name="Wu L."/>
            <person name="Ma J."/>
        </authorList>
    </citation>
    <scope>NUCLEOTIDE SEQUENCE [LARGE SCALE GENOMIC DNA]</scope>
    <source>
        <strain evidence="1 2">JCM 14368</strain>
    </source>
</reference>
<name>A0ABN1BTZ3_9DEIO</name>
<sequence>MTTLKGHPDVPAGTALNVRLIWDVPLQGAGRGLSPKHRDATYDWATGKYMDGQAELTFPHPRAGQNDNALRGPLVAVYTIGTGPLSQTARYPLQAYETAPGELDITVDPNPAAVVAAQTLIDLITGADVARTQAEEAAQRVNDAILDLEAERQAVADIIADTAQQQAEMGLTAVPNEAALTGKPAGGYRVLGTNERVYWSGAAITARAPMALSAQAGVTKTTRAALAAGGVTAGVGQRLADEHTPLTVRAAVGAEAGDGITTYALAGGLIAQREYTGPVYAAWAGVTPDFDLTTQTGTDWTAALTALLTYGNVVIEPGHYAVNDLRTGPATGYRVGWRMYAAGAVLHGLDNTKPVLTVQRQQELDLTPPLCTHVGAGLPQSSISSIPGTGADRDLTGNAYGLWLHRCQRFTVTAPSATRIRAFAINLSYCEDGEITDPYVYDTLSDGVHIGNASRRIRVRRPKIRNTGDDALAVDGYNHVGQDQTEDIEFSDVDVRDSFARLLSNLGGKNVRFLRGRATNSSSSAIRVYRDIALSSYTPTDTLIEGITVTDAGQRPRSPDDNPAPNRFGVDIGLDLTATPKQTLGAVGTVIRNVTTRNSAKRGLWAGGVGTVVDGGDFDGGELGSYVGVLAGDSATEGFGTTQTANIRGTVFRDSQASGVNIDRVTGSAASIKLINNAQHGANIYGCADFELINPEGAGNSTEADNLYAHIILASSTAPNNNIRVSGGRLRAGTGTKRARYGVRVETGTTNYRVENVDARGATRTDTATWAVSLQTPSIAFGDKSSIVNNAGHNPVGQLTTPAMSSSGTSFSNPYPYTVRVFVSGGTVSDIRVAGVVTGLTSGMVEVGPQETIRLTYSVVPQWIWLGR</sequence>
<dbReference type="InterPro" id="IPR012334">
    <property type="entry name" value="Pectin_lyas_fold"/>
</dbReference>
<dbReference type="EMBL" id="BAAADB010000008">
    <property type="protein sequence ID" value="GAA0505382.1"/>
    <property type="molecule type" value="Genomic_DNA"/>
</dbReference>
<keyword evidence="2" id="KW-1185">Reference proteome</keyword>
<proteinExistence type="predicted"/>
<evidence type="ECO:0000313" key="2">
    <source>
        <dbReference type="Proteomes" id="UP001500191"/>
    </source>
</evidence>
<dbReference type="SMART" id="SM00710">
    <property type="entry name" value="PbH1"/>
    <property type="match status" value="8"/>
</dbReference>
<evidence type="ECO:0000313" key="1">
    <source>
        <dbReference type="EMBL" id="GAA0505382.1"/>
    </source>
</evidence>
<gene>
    <name evidence="1" type="ORF">GCM10008937_11590</name>
</gene>
<dbReference type="Gene3D" id="2.160.20.10">
    <property type="entry name" value="Single-stranded right-handed beta-helix, Pectin lyase-like"/>
    <property type="match status" value="1"/>
</dbReference>
<evidence type="ECO:0008006" key="3">
    <source>
        <dbReference type="Google" id="ProtNLM"/>
    </source>
</evidence>
<comment type="caution">
    <text evidence="1">The sequence shown here is derived from an EMBL/GenBank/DDBJ whole genome shotgun (WGS) entry which is preliminary data.</text>
</comment>
<organism evidence="1 2">
    <name type="scientific">Deinococcus depolymerans</name>
    <dbReference type="NCBI Taxonomy" id="392408"/>
    <lineage>
        <taxon>Bacteria</taxon>
        <taxon>Thermotogati</taxon>
        <taxon>Deinococcota</taxon>
        <taxon>Deinococci</taxon>
        <taxon>Deinococcales</taxon>
        <taxon>Deinococcaceae</taxon>
        <taxon>Deinococcus</taxon>
    </lineage>
</organism>
<dbReference type="InterPro" id="IPR011050">
    <property type="entry name" value="Pectin_lyase_fold/virulence"/>
</dbReference>
<protein>
    <recommendedName>
        <fullName evidence="3">DUF1983 domain-containing protein</fullName>
    </recommendedName>
</protein>
<dbReference type="InterPro" id="IPR006626">
    <property type="entry name" value="PbH1"/>
</dbReference>